<dbReference type="Proteomes" id="UP000276232">
    <property type="component" value="Unassembled WGS sequence"/>
</dbReference>
<evidence type="ECO:0000256" key="1">
    <source>
        <dbReference type="ARBA" id="ARBA00001946"/>
    </source>
</evidence>
<dbReference type="GO" id="GO:0016787">
    <property type="term" value="F:hydrolase activity"/>
    <property type="evidence" value="ECO:0007669"/>
    <property type="project" value="UniProtKB-KW"/>
</dbReference>
<dbReference type="RefSeq" id="WP_123381342.1">
    <property type="nucleotide sequence ID" value="NZ_RJKN01000011.1"/>
</dbReference>
<dbReference type="PANTHER" id="PTHR43046:SF2">
    <property type="entry name" value="8-OXO-DGTP DIPHOSPHATASE-RELATED"/>
    <property type="match status" value="1"/>
</dbReference>
<dbReference type="PROSITE" id="PS00893">
    <property type="entry name" value="NUDIX_BOX"/>
    <property type="match status" value="1"/>
</dbReference>
<dbReference type="SUPFAM" id="SSF55811">
    <property type="entry name" value="Nudix"/>
    <property type="match status" value="1"/>
</dbReference>
<gene>
    <name evidence="4" type="ORF">EDC03_3281</name>
</gene>
<organism evidence="4 5">
    <name type="scientific">Pseudokineococcus lusitanus</name>
    <dbReference type="NCBI Taxonomy" id="763993"/>
    <lineage>
        <taxon>Bacteria</taxon>
        <taxon>Bacillati</taxon>
        <taxon>Actinomycetota</taxon>
        <taxon>Actinomycetes</taxon>
        <taxon>Kineosporiales</taxon>
        <taxon>Kineosporiaceae</taxon>
        <taxon>Pseudokineococcus</taxon>
    </lineage>
</organism>
<dbReference type="PANTHER" id="PTHR43046">
    <property type="entry name" value="GDP-MANNOSE MANNOSYL HYDROLASE"/>
    <property type="match status" value="1"/>
</dbReference>
<accession>A0A3N1G8V1</accession>
<name>A0A3N1G8V1_9ACTN</name>
<keyword evidence="5" id="KW-1185">Reference proteome</keyword>
<dbReference type="AlphaFoldDB" id="A0A3N1G8V1"/>
<dbReference type="Pfam" id="PF00293">
    <property type="entry name" value="NUDIX"/>
    <property type="match status" value="1"/>
</dbReference>
<reference evidence="4 5" key="1">
    <citation type="journal article" date="2015" name="Stand. Genomic Sci.">
        <title>Genomic Encyclopedia of Bacterial and Archaeal Type Strains, Phase III: the genomes of soil and plant-associated and newly described type strains.</title>
        <authorList>
            <person name="Whitman W.B."/>
            <person name="Woyke T."/>
            <person name="Klenk H.P."/>
            <person name="Zhou Y."/>
            <person name="Lilburn T.G."/>
            <person name="Beck B.J."/>
            <person name="De Vos P."/>
            <person name="Vandamme P."/>
            <person name="Eisen J.A."/>
            <person name="Garrity G."/>
            <person name="Hugenholtz P."/>
            <person name="Kyrpides N.C."/>
        </authorList>
    </citation>
    <scope>NUCLEOTIDE SEQUENCE [LARGE SCALE GENOMIC DNA]</scope>
    <source>
        <strain evidence="4 5">CECT 7306</strain>
    </source>
</reference>
<evidence type="ECO:0000256" key="2">
    <source>
        <dbReference type="ARBA" id="ARBA00022801"/>
    </source>
</evidence>
<dbReference type="Gene3D" id="3.90.79.10">
    <property type="entry name" value="Nucleoside Triphosphate Pyrophosphohydrolase"/>
    <property type="match status" value="1"/>
</dbReference>
<protein>
    <submittedName>
        <fullName evidence="4">8-oxo-dGTPase</fullName>
    </submittedName>
</protein>
<dbReference type="PROSITE" id="PS51462">
    <property type="entry name" value="NUDIX"/>
    <property type="match status" value="1"/>
</dbReference>
<dbReference type="OrthoDB" id="3404294at2"/>
<keyword evidence="2" id="KW-0378">Hydrolase</keyword>
<feature type="domain" description="Nudix hydrolase" evidence="3">
    <location>
        <begin position="18"/>
        <end position="158"/>
    </location>
</feature>
<comment type="caution">
    <text evidence="4">The sequence shown here is derived from an EMBL/GenBank/DDBJ whole genome shotgun (WGS) entry which is preliminary data.</text>
</comment>
<proteinExistence type="predicted"/>
<dbReference type="InterPro" id="IPR000086">
    <property type="entry name" value="NUDIX_hydrolase_dom"/>
</dbReference>
<dbReference type="InterPro" id="IPR015797">
    <property type="entry name" value="NUDIX_hydrolase-like_dom_sf"/>
</dbReference>
<comment type="cofactor">
    <cofactor evidence="1">
        <name>Mg(2+)</name>
        <dbReference type="ChEBI" id="CHEBI:18420"/>
    </cofactor>
</comment>
<evidence type="ECO:0000313" key="4">
    <source>
        <dbReference type="EMBL" id="ROP26644.1"/>
    </source>
</evidence>
<dbReference type="EMBL" id="RJKN01000011">
    <property type="protein sequence ID" value="ROP26644.1"/>
    <property type="molecule type" value="Genomic_DNA"/>
</dbReference>
<evidence type="ECO:0000313" key="5">
    <source>
        <dbReference type="Proteomes" id="UP000276232"/>
    </source>
</evidence>
<sequence length="171" mass="17668">MGDGDGWVTAAGGVRRWGRHGAAGLLLVNDGSGDDGAEGPAGSRVLLQLRAGWTHLGGTWGLPGGAVDSHEDADAGALREAHEETGLDPAAVEVLGRRVTADLGVWRYTVVLGRRRRGAPPQAPHAATAESDDVRWVALDDVGALPLHPGLVGTWAGLRAWVERSTSAPPA</sequence>
<dbReference type="InterPro" id="IPR020084">
    <property type="entry name" value="NUDIX_hydrolase_CS"/>
</dbReference>
<dbReference type="InParanoid" id="A0A3N1G8V1"/>
<evidence type="ECO:0000259" key="3">
    <source>
        <dbReference type="PROSITE" id="PS51462"/>
    </source>
</evidence>